<evidence type="ECO:0000259" key="3">
    <source>
        <dbReference type="Pfam" id="PF10145"/>
    </source>
</evidence>
<feature type="transmembrane region" description="Helical" evidence="2">
    <location>
        <begin position="551"/>
        <end position="570"/>
    </location>
</feature>
<evidence type="ECO:0000313" key="4">
    <source>
        <dbReference type="EMBL" id="RIY06459.1"/>
    </source>
</evidence>
<evidence type="ECO:0000313" key="5">
    <source>
        <dbReference type="Proteomes" id="UP000284250"/>
    </source>
</evidence>
<keyword evidence="5" id="KW-1185">Reference proteome</keyword>
<gene>
    <name evidence="4" type="ORF">D0T11_18640</name>
</gene>
<keyword evidence="2" id="KW-0472">Membrane</keyword>
<dbReference type="EMBL" id="QYCN01000040">
    <property type="protein sequence ID" value="RIY06459.1"/>
    <property type="molecule type" value="Genomic_DNA"/>
</dbReference>
<accession>A0A418QMU1</accession>
<feature type="transmembrane region" description="Helical" evidence="2">
    <location>
        <begin position="472"/>
        <end position="494"/>
    </location>
</feature>
<proteinExistence type="predicted"/>
<sequence>MANTGKEATFIMRLVDMISGPVKGISNVVGAATTKLTGMAGAAGGLAGKAFAYNQMSEAIRNVGEELDIATAPGKRFDSALAEIESVTGLSGKKLEQLGLKAREQAKIFGGEASGALESYSGLINRLGPNIAGNQEALGAMGTDVMVLSKLMKGDAKGASDAISTSLLQYGVNLNDAAEAAAKAHQFTNIMAAGMNAGSMDVDKVSQALEQAGSTARKSGVSFLETNGLLQTIAKSGRMGSEAGVGLRNVLARMGGEDILPKEAVQKMKALGVNMQLVSNTALPIADRLKELRKIQGDATLTAQVFGVENKVVADTLLDNIGYYEKLLPQLNAHEAATKAALPIMNSYEERMSRAGAKVKDWGISLFQATKEYLPFIQGGVGALDTLSRLGPALELAKDGASGLVSVGAKGLTWVAELGPKALAAGKDLAMLGWSGLKAGGQMAVAGIQGIGTFVVSLVTGKLNVLQFTASLYRSGVAALRAGAMWALAGVRSLPSLVAGLWQSSVAALAAGAAWVWTGVTALPAFIASLARAAVSQLALNLAMYANPVGVFIAGMVAIGAAIGLVIYYWDDLKKYILDFGAWLWKYNPLNIFIGLIDNLAPGFREGLSEMFTDLVKWVSKIWSWLGDKLSGVSKFFKNMFSGTVNIPVNPFANMSPDDGKGGGAPPSATLAKQSKGVENIEGDKSKARIVNFRLDKLEVNVTGRASTGERTDQETGERVAGIIVAALRDAEIILSNG</sequence>
<reference evidence="4 5" key="1">
    <citation type="submission" date="2018-09" db="EMBL/GenBank/DDBJ databases">
        <authorList>
            <person name="Zeman M."/>
            <person name="Pardy F."/>
        </authorList>
    </citation>
    <scope>NUCLEOTIDE SEQUENCE [LARGE SCALE GENOMIC DNA]</scope>
    <source>
        <strain evidence="4 5">CCM 8852</strain>
    </source>
</reference>
<feature type="domain" description="Phage tail tape measure protein" evidence="3">
    <location>
        <begin position="104"/>
        <end position="302"/>
    </location>
</feature>
<reference evidence="4 5" key="2">
    <citation type="submission" date="2019-01" db="EMBL/GenBank/DDBJ databases">
        <title>Hymenobacter humicola sp. nov., isolated from soils in Antarctica.</title>
        <authorList>
            <person name="Sedlacek I."/>
            <person name="Holochova P."/>
            <person name="Kralova S."/>
            <person name="Pantucek R."/>
            <person name="Stankova E."/>
            <person name="Vrbovska V."/>
            <person name="Kristofova L."/>
            <person name="Svec P."/>
            <person name="Busse H.-J."/>
        </authorList>
    </citation>
    <scope>NUCLEOTIDE SEQUENCE [LARGE SCALE GENOMIC DNA]</scope>
    <source>
        <strain evidence="4 5">CCM 8852</strain>
    </source>
</reference>
<dbReference type="RefSeq" id="WP_119657324.1">
    <property type="nucleotide sequence ID" value="NZ_JBHUOI010000081.1"/>
</dbReference>
<comment type="caution">
    <text evidence="4">The sequence shown here is derived from an EMBL/GenBank/DDBJ whole genome shotgun (WGS) entry which is preliminary data.</text>
</comment>
<protein>
    <submittedName>
        <fullName evidence="4">Phage tail tape measure protein</fullName>
    </submittedName>
</protein>
<dbReference type="NCBIfam" id="TIGR01760">
    <property type="entry name" value="tape_meas_TP901"/>
    <property type="match status" value="1"/>
</dbReference>
<keyword evidence="2" id="KW-1133">Transmembrane helix</keyword>
<dbReference type="InterPro" id="IPR010090">
    <property type="entry name" value="Phage_tape_meas"/>
</dbReference>
<evidence type="ECO:0000256" key="2">
    <source>
        <dbReference type="SAM" id="Phobius"/>
    </source>
</evidence>
<dbReference type="Proteomes" id="UP000284250">
    <property type="component" value="Unassembled WGS sequence"/>
</dbReference>
<dbReference type="Pfam" id="PF10145">
    <property type="entry name" value="PhageMin_Tail"/>
    <property type="match status" value="1"/>
</dbReference>
<dbReference type="AlphaFoldDB" id="A0A418QMU1"/>
<evidence type="ECO:0000256" key="1">
    <source>
        <dbReference type="SAM" id="MobiDB-lite"/>
    </source>
</evidence>
<keyword evidence="2" id="KW-0812">Transmembrane</keyword>
<organism evidence="4 5">
    <name type="scientific">Hymenobacter rubripertinctus</name>
    <dbReference type="NCBI Taxonomy" id="2029981"/>
    <lineage>
        <taxon>Bacteria</taxon>
        <taxon>Pseudomonadati</taxon>
        <taxon>Bacteroidota</taxon>
        <taxon>Cytophagia</taxon>
        <taxon>Cytophagales</taxon>
        <taxon>Hymenobacteraceae</taxon>
        <taxon>Hymenobacter</taxon>
    </lineage>
</organism>
<feature type="transmembrane region" description="Helical" evidence="2">
    <location>
        <begin position="506"/>
        <end position="531"/>
    </location>
</feature>
<name>A0A418QMU1_9BACT</name>
<dbReference type="OrthoDB" id="1219342at2"/>
<feature type="region of interest" description="Disordered" evidence="1">
    <location>
        <begin position="656"/>
        <end position="677"/>
    </location>
</feature>